<evidence type="ECO:0000256" key="3">
    <source>
        <dbReference type="ARBA" id="ARBA00023163"/>
    </source>
</evidence>
<reference evidence="6 7" key="1">
    <citation type="submission" date="2023-12" db="EMBL/GenBank/DDBJ databases">
        <title>Amycolatopsis sp. V23-08.</title>
        <authorList>
            <person name="Somphong A."/>
        </authorList>
    </citation>
    <scope>NUCLEOTIDE SEQUENCE [LARGE SCALE GENOMIC DNA]</scope>
    <source>
        <strain evidence="6 7">V23-08</strain>
    </source>
</reference>
<feature type="domain" description="HTH tetR-type" evidence="5">
    <location>
        <begin position="6"/>
        <end position="66"/>
    </location>
</feature>
<keyword evidence="1" id="KW-0805">Transcription regulation</keyword>
<dbReference type="PANTHER" id="PTHR30055">
    <property type="entry name" value="HTH-TYPE TRANSCRIPTIONAL REGULATOR RUTR"/>
    <property type="match status" value="1"/>
</dbReference>
<keyword evidence="2 4" id="KW-0238">DNA-binding</keyword>
<dbReference type="Gene3D" id="1.10.357.10">
    <property type="entry name" value="Tetracycline Repressor, domain 2"/>
    <property type="match status" value="1"/>
</dbReference>
<dbReference type="PRINTS" id="PR00455">
    <property type="entry name" value="HTHTETR"/>
</dbReference>
<evidence type="ECO:0000256" key="1">
    <source>
        <dbReference type="ARBA" id="ARBA00023015"/>
    </source>
</evidence>
<dbReference type="Pfam" id="PF17754">
    <property type="entry name" value="TetR_C_14"/>
    <property type="match status" value="1"/>
</dbReference>
<comment type="caution">
    <text evidence="6">The sequence shown here is derived from an EMBL/GenBank/DDBJ whole genome shotgun (WGS) entry which is preliminary data.</text>
</comment>
<dbReference type="Proteomes" id="UP001304298">
    <property type="component" value="Unassembled WGS sequence"/>
</dbReference>
<dbReference type="SUPFAM" id="SSF46689">
    <property type="entry name" value="Homeodomain-like"/>
    <property type="match status" value="1"/>
</dbReference>
<organism evidence="6 7">
    <name type="scientific">Amycolatopsis heterodermiae</name>
    <dbReference type="NCBI Taxonomy" id="3110235"/>
    <lineage>
        <taxon>Bacteria</taxon>
        <taxon>Bacillati</taxon>
        <taxon>Actinomycetota</taxon>
        <taxon>Actinomycetes</taxon>
        <taxon>Pseudonocardiales</taxon>
        <taxon>Pseudonocardiaceae</taxon>
        <taxon>Amycolatopsis</taxon>
    </lineage>
</organism>
<evidence type="ECO:0000313" key="6">
    <source>
        <dbReference type="EMBL" id="MEA5360373.1"/>
    </source>
</evidence>
<proteinExistence type="predicted"/>
<dbReference type="PANTHER" id="PTHR30055:SF238">
    <property type="entry name" value="MYCOFACTOCIN BIOSYNTHESIS TRANSCRIPTIONAL REGULATOR MFTR-RELATED"/>
    <property type="match status" value="1"/>
</dbReference>
<keyword evidence="3" id="KW-0804">Transcription</keyword>
<dbReference type="InterPro" id="IPR023772">
    <property type="entry name" value="DNA-bd_HTH_TetR-type_CS"/>
</dbReference>
<evidence type="ECO:0000256" key="2">
    <source>
        <dbReference type="ARBA" id="ARBA00023125"/>
    </source>
</evidence>
<sequence length="188" mass="20559">MPQRRPDSRPRMQQAALELFTRDGYAATTAAAIAARADVTERTFFRYFPDKREVLFDDGQRLEHLLTDALDAGPHVVAEALPRALRAVAADMEPRRKSLAQRAALIGSVPELAERELGKLQVWTRSLTRTLTGWGVDELSAAASAEVAMAVFRAAFTRWVADGESRKLGDLLGEAVTAVGLQWGIAEG</sequence>
<keyword evidence="7" id="KW-1185">Reference proteome</keyword>
<dbReference type="InterPro" id="IPR050109">
    <property type="entry name" value="HTH-type_TetR-like_transc_reg"/>
</dbReference>
<dbReference type="InterPro" id="IPR009057">
    <property type="entry name" value="Homeodomain-like_sf"/>
</dbReference>
<evidence type="ECO:0000313" key="7">
    <source>
        <dbReference type="Proteomes" id="UP001304298"/>
    </source>
</evidence>
<gene>
    <name evidence="6" type="ORF">VA596_12570</name>
</gene>
<feature type="DNA-binding region" description="H-T-H motif" evidence="4">
    <location>
        <begin position="29"/>
        <end position="48"/>
    </location>
</feature>
<evidence type="ECO:0000259" key="5">
    <source>
        <dbReference type="PROSITE" id="PS50977"/>
    </source>
</evidence>
<evidence type="ECO:0000256" key="4">
    <source>
        <dbReference type="PROSITE-ProRule" id="PRU00335"/>
    </source>
</evidence>
<accession>A0ABU5R2G1</accession>
<protein>
    <submittedName>
        <fullName evidence="6">TetR family transcriptional regulator</fullName>
    </submittedName>
</protein>
<dbReference type="PROSITE" id="PS50977">
    <property type="entry name" value="HTH_TETR_2"/>
    <property type="match status" value="1"/>
</dbReference>
<dbReference type="Pfam" id="PF00440">
    <property type="entry name" value="TetR_N"/>
    <property type="match status" value="1"/>
</dbReference>
<dbReference type="InterPro" id="IPR001647">
    <property type="entry name" value="HTH_TetR"/>
</dbReference>
<name>A0ABU5R2G1_9PSEU</name>
<dbReference type="PROSITE" id="PS01081">
    <property type="entry name" value="HTH_TETR_1"/>
    <property type="match status" value="1"/>
</dbReference>
<dbReference type="EMBL" id="JAYFSI010000002">
    <property type="protein sequence ID" value="MEA5360373.1"/>
    <property type="molecule type" value="Genomic_DNA"/>
</dbReference>
<dbReference type="InterPro" id="IPR041347">
    <property type="entry name" value="MftR_C"/>
</dbReference>
<dbReference type="RefSeq" id="WP_323326458.1">
    <property type="nucleotide sequence ID" value="NZ_JAYFSI010000002.1"/>
</dbReference>